<keyword evidence="2" id="KW-1185">Reference proteome</keyword>
<organism evidence="1">
    <name type="scientific">Rosellinia necatrix</name>
    <name type="common">White root-rot fungus</name>
    <dbReference type="NCBI Taxonomy" id="77044"/>
    <lineage>
        <taxon>Eukaryota</taxon>
        <taxon>Fungi</taxon>
        <taxon>Dikarya</taxon>
        <taxon>Ascomycota</taxon>
        <taxon>Pezizomycotina</taxon>
        <taxon>Sordariomycetes</taxon>
        <taxon>Xylariomycetidae</taxon>
        <taxon>Xylariales</taxon>
        <taxon>Xylariaceae</taxon>
        <taxon>Rosellinia</taxon>
    </lineage>
</organism>
<dbReference type="Proteomes" id="UP000054516">
    <property type="component" value="Unassembled WGS sequence"/>
</dbReference>
<gene>
    <name evidence="1" type="ORF">SAMD00023353_0101100</name>
</gene>
<proteinExistence type="predicted"/>
<reference evidence="1" key="1">
    <citation type="submission" date="2016-03" db="EMBL/GenBank/DDBJ databases">
        <title>Draft genome sequence of Rosellinia necatrix.</title>
        <authorList>
            <person name="Kanematsu S."/>
        </authorList>
    </citation>
    <scope>NUCLEOTIDE SEQUENCE [LARGE SCALE GENOMIC DNA]</scope>
    <source>
        <strain evidence="1">W97</strain>
    </source>
</reference>
<sequence>MIRTKRTWGESIYLASVNDLSKVEALRDAVIERRSAAYAITTYSHTLALVGLDRLAGARSLCLGVPPPGRAFGPAGWSGWLAYGRFSDKLRSQVPHWDVGRSAREAWPGTCTPQYYGPMVL</sequence>
<evidence type="ECO:0000313" key="2">
    <source>
        <dbReference type="Proteomes" id="UP000054516"/>
    </source>
</evidence>
<evidence type="ECO:0000313" key="1">
    <source>
        <dbReference type="EMBL" id="GAW25024.1"/>
    </source>
</evidence>
<protein>
    <submittedName>
        <fullName evidence="1">Uncharacterized protein</fullName>
    </submittedName>
</protein>
<name>A0A1S8A4K0_ROSNE</name>
<dbReference type="EMBL" id="DF977446">
    <property type="protein sequence ID" value="GAW25024.1"/>
    <property type="molecule type" value="Genomic_DNA"/>
</dbReference>
<accession>A0A1S8A4K0</accession>
<dbReference type="AlphaFoldDB" id="A0A1S8A4K0"/>